<feature type="region of interest" description="Disordered" evidence="4">
    <location>
        <begin position="239"/>
        <end position="264"/>
    </location>
</feature>
<dbReference type="PROSITE" id="PS50043">
    <property type="entry name" value="HTH_LUXR_2"/>
    <property type="match status" value="1"/>
</dbReference>
<evidence type="ECO:0000259" key="6">
    <source>
        <dbReference type="PROSITE" id="PS50110"/>
    </source>
</evidence>
<evidence type="ECO:0000313" key="8">
    <source>
        <dbReference type="Proteomes" id="UP000318578"/>
    </source>
</evidence>
<keyword evidence="2" id="KW-0238">DNA-binding</keyword>
<gene>
    <name evidence="7" type="ORF">FNH06_22610</name>
</gene>
<keyword evidence="8" id="KW-1185">Reference proteome</keyword>
<comment type="caution">
    <text evidence="7">The sequence shown here is derived from an EMBL/GenBank/DDBJ whole genome shotgun (WGS) entry which is preliminary data.</text>
</comment>
<dbReference type="SUPFAM" id="SSF52172">
    <property type="entry name" value="CheY-like"/>
    <property type="match status" value="1"/>
</dbReference>
<dbReference type="Proteomes" id="UP000318578">
    <property type="component" value="Unassembled WGS sequence"/>
</dbReference>
<evidence type="ECO:0000256" key="4">
    <source>
        <dbReference type="SAM" id="MobiDB-lite"/>
    </source>
</evidence>
<dbReference type="InterPro" id="IPR011006">
    <property type="entry name" value="CheY-like_superfamily"/>
</dbReference>
<dbReference type="Gene3D" id="3.40.50.2300">
    <property type="match status" value="1"/>
</dbReference>
<dbReference type="InterPro" id="IPR016032">
    <property type="entry name" value="Sig_transdc_resp-reg_C-effctor"/>
</dbReference>
<evidence type="ECO:0000256" key="3">
    <source>
        <dbReference type="PROSITE-ProRule" id="PRU00169"/>
    </source>
</evidence>
<keyword evidence="1 3" id="KW-0597">Phosphoprotein</keyword>
<dbReference type="PANTHER" id="PTHR43214">
    <property type="entry name" value="TWO-COMPONENT RESPONSE REGULATOR"/>
    <property type="match status" value="1"/>
</dbReference>
<reference evidence="7 8" key="1">
    <citation type="submission" date="2019-07" db="EMBL/GenBank/DDBJ databases">
        <title>New species of Amycolatopsis and Streptomyces.</title>
        <authorList>
            <person name="Duangmal K."/>
            <person name="Teo W.F.A."/>
            <person name="Lipun K."/>
        </authorList>
    </citation>
    <scope>NUCLEOTIDE SEQUENCE [LARGE SCALE GENOMIC DNA]</scope>
    <source>
        <strain evidence="7 8">JCM 30562</strain>
    </source>
</reference>
<dbReference type="CDD" id="cd17535">
    <property type="entry name" value="REC_NarL-like"/>
    <property type="match status" value="1"/>
</dbReference>
<evidence type="ECO:0000256" key="1">
    <source>
        <dbReference type="ARBA" id="ARBA00022553"/>
    </source>
</evidence>
<accession>A0A558A6R9</accession>
<dbReference type="PROSITE" id="PS50110">
    <property type="entry name" value="RESPONSE_REGULATORY"/>
    <property type="match status" value="1"/>
</dbReference>
<sequence length="264" mass="28392">MTRSNEPSRAPQGSPPARSLGVAAVDPVPFCREGLSSIVQRTPGLHWAGHAGNPHAALQLAEQVHPDVILLDSGLDPNGHLTKLLVGGDPALLVIVLVREAHRTAAYLQTATLAGAHGALPRTAEGRRLVEAIRRVHLDRRYLDPALAPLTSQQRQGGLRPGDPVVAARRPRMPLSRREFQVLQLVAEGLENAAIAKILYLSVETVRTHVKSILRKLTARDRTHAVTIAFRGGILIAQPEDSPELGTPGQTPLPPSGMAEHRAR</sequence>
<evidence type="ECO:0000256" key="2">
    <source>
        <dbReference type="ARBA" id="ARBA00023125"/>
    </source>
</evidence>
<dbReference type="SMART" id="SM00421">
    <property type="entry name" value="HTH_LUXR"/>
    <property type="match status" value="1"/>
</dbReference>
<dbReference type="SUPFAM" id="SSF46894">
    <property type="entry name" value="C-terminal effector domain of the bipartite response regulators"/>
    <property type="match status" value="1"/>
</dbReference>
<dbReference type="InterPro" id="IPR001789">
    <property type="entry name" value="Sig_transdc_resp-reg_receiver"/>
</dbReference>
<dbReference type="PRINTS" id="PR00038">
    <property type="entry name" value="HTHLUXR"/>
</dbReference>
<dbReference type="GO" id="GO:0003677">
    <property type="term" value="F:DNA binding"/>
    <property type="evidence" value="ECO:0007669"/>
    <property type="project" value="UniProtKB-KW"/>
</dbReference>
<evidence type="ECO:0000259" key="5">
    <source>
        <dbReference type="PROSITE" id="PS50043"/>
    </source>
</evidence>
<evidence type="ECO:0000313" key="7">
    <source>
        <dbReference type="EMBL" id="TVT19965.1"/>
    </source>
</evidence>
<protein>
    <submittedName>
        <fullName evidence="7">Response regulator transcription factor</fullName>
    </submittedName>
</protein>
<dbReference type="Pfam" id="PF00196">
    <property type="entry name" value="GerE"/>
    <property type="match status" value="1"/>
</dbReference>
<dbReference type="OrthoDB" id="3534994at2"/>
<dbReference type="EMBL" id="VJZA01000041">
    <property type="protein sequence ID" value="TVT19965.1"/>
    <property type="molecule type" value="Genomic_DNA"/>
</dbReference>
<dbReference type="GO" id="GO:0006355">
    <property type="term" value="P:regulation of DNA-templated transcription"/>
    <property type="evidence" value="ECO:0007669"/>
    <property type="project" value="InterPro"/>
</dbReference>
<proteinExistence type="predicted"/>
<dbReference type="GO" id="GO:0000160">
    <property type="term" value="P:phosphorelay signal transduction system"/>
    <property type="evidence" value="ECO:0007669"/>
    <property type="project" value="InterPro"/>
</dbReference>
<feature type="modified residue" description="4-aspartylphosphate" evidence="3">
    <location>
        <position position="72"/>
    </location>
</feature>
<dbReference type="RefSeq" id="WP_144641873.1">
    <property type="nucleotide sequence ID" value="NZ_BNAX01000003.1"/>
</dbReference>
<dbReference type="PROSITE" id="PS00622">
    <property type="entry name" value="HTH_LUXR_1"/>
    <property type="match status" value="1"/>
</dbReference>
<dbReference type="AlphaFoldDB" id="A0A558A6R9"/>
<dbReference type="CDD" id="cd06170">
    <property type="entry name" value="LuxR_C_like"/>
    <property type="match status" value="1"/>
</dbReference>
<organism evidence="7 8">
    <name type="scientific">Amycolatopsis acidiphila</name>
    <dbReference type="NCBI Taxonomy" id="715473"/>
    <lineage>
        <taxon>Bacteria</taxon>
        <taxon>Bacillati</taxon>
        <taxon>Actinomycetota</taxon>
        <taxon>Actinomycetes</taxon>
        <taxon>Pseudonocardiales</taxon>
        <taxon>Pseudonocardiaceae</taxon>
        <taxon>Amycolatopsis</taxon>
    </lineage>
</organism>
<dbReference type="InterPro" id="IPR000792">
    <property type="entry name" value="Tscrpt_reg_LuxR_C"/>
</dbReference>
<name>A0A558A6R9_9PSEU</name>
<feature type="region of interest" description="Disordered" evidence="4">
    <location>
        <begin position="1"/>
        <end position="21"/>
    </location>
</feature>
<feature type="domain" description="HTH luxR-type" evidence="5">
    <location>
        <begin position="168"/>
        <end position="233"/>
    </location>
</feature>
<dbReference type="InterPro" id="IPR058245">
    <property type="entry name" value="NreC/VraR/RcsB-like_REC"/>
</dbReference>
<dbReference type="InterPro" id="IPR039420">
    <property type="entry name" value="WalR-like"/>
</dbReference>
<feature type="domain" description="Response regulatory" evidence="6">
    <location>
        <begin position="21"/>
        <end position="137"/>
    </location>
</feature>